<evidence type="ECO:0000256" key="1">
    <source>
        <dbReference type="SAM" id="Phobius"/>
    </source>
</evidence>
<reference evidence="2 3" key="1">
    <citation type="journal article" date="2017" name="ISME J.">
        <title>Unveiling bifidobacterial biogeography across the mammalian branch of the tree of life.</title>
        <authorList>
            <person name="Milani C."/>
            <person name="Mangifesta M."/>
            <person name="Mancabelli L."/>
            <person name="Lugli G.A."/>
            <person name="James K."/>
            <person name="Duranti S."/>
            <person name="Turroni F."/>
            <person name="Ferrario C."/>
            <person name="Ossiprandi M.C."/>
            <person name="van Sinderen D."/>
            <person name="Ventura M."/>
        </authorList>
    </citation>
    <scope>NUCLEOTIDE SEQUENCE [LARGE SCALE GENOMIC DNA]</scope>
    <source>
        <strain evidence="3">Ham19E</strain>
    </source>
</reference>
<keyword evidence="3" id="KW-1185">Reference proteome</keyword>
<dbReference type="OrthoDB" id="8017424at2"/>
<feature type="transmembrane region" description="Helical" evidence="1">
    <location>
        <begin position="167"/>
        <end position="188"/>
    </location>
</feature>
<comment type="caution">
    <text evidence="2">The sequence shown here is derived from an EMBL/GenBank/DDBJ whole genome shotgun (WGS) entry which is preliminary data.</text>
</comment>
<evidence type="ECO:0000313" key="2">
    <source>
        <dbReference type="EMBL" id="PAU67594.1"/>
    </source>
</evidence>
<feature type="transmembrane region" description="Helical" evidence="1">
    <location>
        <begin position="24"/>
        <end position="44"/>
    </location>
</feature>
<keyword evidence="1" id="KW-0472">Membrane</keyword>
<keyword evidence="1" id="KW-1133">Transmembrane helix</keyword>
<keyword evidence="1" id="KW-0812">Transmembrane</keyword>
<name>A0A2A2EED8_9BIFI</name>
<gene>
    <name evidence="2" type="ORF">B1526_1066</name>
</gene>
<sequence>MTNIETDATSIASSSIHMSRRWRVVDVVTATAIAAASGVIFWMWDFLCTAPLTLFESITPGFEGLLNAFWLFAGPLAAIIIRKPGAALYAETIAAMLELLLGNQWGAGGSLVVGIMQGLGAELGFALFAYKTWNLMSTMLSGALSGVACGMYYWFTNPGWGALRASIYLGTSIVSGALIAGIVSWVLCRALAKTGALDHFASGRVK</sequence>
<feature type="transmembrane region" description="Helical" evidence="1">
    <location>
        <begin position="137"/>
        <end position="155"/>
    </location>
</feature>
<feature type="transmembrane region" description="Helical" evidence="1">
    <location>
        <begin position="64"/>
        <end position="81"/>
    </location>
</feature>
<evidence type="ECO:0000313" key="3">
    <source>
        <dbReference type="Proteomes" id="UP000218399"/>
    </source>
</evidence>
<proteinExistence type="predicted"/>
<dbReference type="EMBL" id="MVOH01000013">
    <property type="protein sequence ID" value="PAU67594.1"/>
    <property type="molecule type" value="Genomic_DNA"/>
</dbReference>
<organism evidence="2 3">
    <name type="scientific">Bifidobacterium criceti</name>
    <dbReference type="NCBI Taxonomy" id="1960969"/>
    <lineage>
        <taxon>Bacteria</taxon>
        <taxon>Bacillati</taxon>
        <taxon>Actinomycetota</taxon>
        <taxon>Actinomycetes</taxon>
        <taxon>Bifidobacteriales</taxon>
        <taxon>Bifidobacteriaceae</taxon>
        <taxon>Bifidobacterium</taxon>
    </lineage>
</organism>
<protein>
    <submittedName>
        <fullName evidence="2">ABC transporter permease</fullName>
    </submittedName>
</protein>
<dbReference type="Pfam" id="PF09819">
    <property type="entry name" value="ABC_cobalt"/>
    <property type="match status" value="1"/>
</dbReference>
<accession>A0A2A2EED8</accession>
<dbReference type="InterPro" id="IPR017195">
    <property type="entry name" value="ABC_thiamin-permease_prd"/>
</dbReference>
<dbReference type="RefSeq" id="WP_095615068.1">
    <property type="nucleotide sequence ID" value="NZ_MVOH01000013.1"/>
</dbReference>
<dbReference type="AlphaFoldDB" id="A0A2A2EED8"/>
<dbReference type="PIRSF" id="PIRSF037394">
    <property type="entry name" value="ABC_thiamine-permease_YkoE_prd"/>
    <property type="match status" value="1"/>
</dbReference>
<dbReference type="Proteomes" id="UP000218399">
    <property type="component" value="Unassembled WGS sequence"/>
</dbReference>